<protein>
    <submittedName>
        <fullName evidence="3">SPRY domain-containing protein</fullName>
    </submittedName>
</protein>
<dbReference type="AlphaFoldDB" id="A0A7E4W716"/>
<organism evidence="2 3">
    <name type="scientific">Panagrellus redivivus</name>
    <name type="common">Microworm</name>
    <dbReference type="NCBI Taxonomy" id="6233"/>
    <lineage>
        <taxon>Eukaryota</taxon>
        <taxon>Metazoa</taxon>
        <taxon>Ecdysozoa</taxon>
        <taxon>Nematoda</taxon>
        <taxon>Chromadorea</taxon>
        <taxon>Rhabditida</taxon>
        <taxon>Tylenchina</taxon>
        <taxon>Panagrolaimomorpha</taxon>
        <taxon>Panagrolaimoidea</taxon>
        <taxon>Panagrolaimidae</taxon>
        <taxon>Panagrellus</taxon>
    </lineage>
</organism>
<dbReference type="PROSITE" id="PS51257">
    <property type="entry name" value="PROKAR_LIPOPROTEIN"/>
    <property type="match status" value="1"/>
</dbReference>
<dbReference type="InterPro" id="IPR003877">
    <property type="entry name" value="SPRY_dom"/>
</dbReference>
<dbReference type="PANTHER" id="PTHR20951">
    <property type="entry name" value="C13ORF1 PROTEIN-RELATED"/>
    <property type="match status" value="1"/>
</dbReference>
<dbReference type="InterPro" id="IPR013320">
    <property type="entry name" value="ConA-like_dom_sf"/>
</dbReference>
<dbReference type="InterPro" id="IPR035766">
    <property type="entry name" value="SPRYD7"/>
</dbReference>
<dbReference type="PANTHER" id="PTHR20951:SF2">
    <property type="entry name" value="SPRY DOMAIN-CONTAINING PROTEIN 7"/>
    <property type="match status" value="1"/>
</dbReference>
<evidence type="ECO:0000259" key="1">
    <source>
        <dbReference type="SMART" id="SM00449"/>
    </source>
</evidence>
<evidence type="ECO:0000313" key="2">
    <source>
        <dbReference type="Proteomes" id="UP000492821"/>
    </source>
</evidence>
<dbReference type="WBParaSite" id="Pan_g8105.t1">
    <property type="protein sequence ID" value="Pan_g8105.t1"/>
    <property type="gene ID" value="Pan_g8105"/>
</dbReference>
<keyword evidence="2" id="KW-1185">Reference proteome</keyword>
<proteinExistence type="predicted"/>
<accession>A0A7E4W716</accession>
<dbReference type="SUPFAM" id="SSF49899">
    <property type="entry name" value="Concanavalin A-like lectins/glucanases"/>
    <property type="match status" value="1"/>
</dbReference>
<feature type="domain" description="SPRY" evidence="1">
    <location>
        <begin position="93"/>
        <end position="206"/>
    </location>
</feature>
<evidence type="ECO:0000313" key="3">
    <source>
        <dbReference type="WBParaSite" id="Pan_g8105.t1"/>
    </source>
</evidence>
<dbReference type="CDD" id="cd12880">
    <property type="entry name" value="SPRYD7"/>
    <property type="match status" value="1"/>
</dbReference>
<name>A0A7E4W716_PANRE</name>
<dbReference type="InterPro" id="IPR043136">
    <property type="entry name" value="B30.2/SPRY_sf"/>
</dbReference>
<sequence length="223" mass="24709">MRHCVVQALFDDIAFSFQLTQSTAMSCFPFRTCLECLQGPSFATANESYAHLREEVHCVKLDTSFMGREVILLKAGTRICGSGGALATAPIVQNKAYFQATIQVNGIWGIGLATRSANLSNAPILENAWMLHHDGRVYSNGEELGVIDLQMSEGDSIGVAFDHIDLRFFKNNEELPITIPNIRGQVYPCVFVEEAASIDVKFRTFDLNPPPGYEEIMIEQTLL</sequence>
<dbReference type="Pfam" id="PF00622">
    <property type="entry name" value="SPRY"/>
    <property type="match status" value="1"/>
</dbReference>
<dbReference type="Gene3D" id="2.60.120.920">
    <property type="match status" value="1"/>
</dbReference>
<reference evidence="3" key="2">
    <citation type="submission" date="2020-10" db="UniProtKB">
        <authorList>
            <consortium name="WormBaseParasite"/>
        </authorList>
    </citation>
    <scope>IDENTIFICATION</scope>
</reference>
<dbReference type="Proteomes" id="UP000492821">
    <property type="component" value="Unassembled WGS sequence"/>
</dbReference>
<reference evidence="2" key="1">
    <citation type="journal article" date="2013" name="Genetics">
        <title>The draft genome and transcriptome of Panagrellus redivivus are shaped by the harsh demands of a free-living lifestyle.</title>
        <authorList>
            <person name="Srinivasan J."/>
            <person name="Dillman A.R."/>
            <person name="Macchietto M.G."/>
            <person name="Heikkinen L."/>
            <person name="Lakso M."/>
            <person name="Fracchia K.M."/>
            <person name="Antoshechkin I."/>
            <person name="Mortazavi A."/>
            <person name="Wong G."/>
            <person name="Sternberg P.W."/>
        </authorList>
    </citation>
    <scope>NUCLEOTIDE SEQUENCE [LARGE SCALE GENOMIC DNA]</scope>
    <source>
        <strain evidence="2">MT8872</strain>
    </source>
</reference>
<dbReference type="SMART" id="SM00449">
    <property type="entry name" value="SPRY"/>
    <property type="match status" value="1"/>
</dbReference>